<feature type="transmembrane region" description="Helical" evidence="1">
    <location>
        <begin position="268"/>
        <end position="293"/>
    </location>
</feature>
<evidence type="ECO:0000313" key="4">
    <source>
        <dbReference type="Proteomes" id="UP000004198"/>
    </source>
</evidence>
<dbReference type="AlphaFoldDB" id="C6PWR6"/>
<feature type="transmembrane region" description="Helical" evidence="1">
    <location>
        <begin position="350"/>
        <end position="380"/>
    </location>
</feature>
<keyword evidence="1" id="KW-0472">Membrane</keyword>
<evidence type="ECO:0000256" key="1">
    <source>
        <dbReference type="SAM" id="Phobius"/>
    </source>
</evidence>
<accession>C6PWR6</accession>
<reference evidence="3 4" key="1">
    <citation type="submission" date="2009-06" db="EMBL/GenBank/DDBJ databases">
        <title>The draft genome of Clostridium carboxidivorans P7.</title>
        <authorList>
            <consortium name="US DOE Joint Genome Institute (JGI-PGF)"/>
            <person name="Lucas S."/>
            <person name="Copeland A."/>
            <person name="Lapidus A."/>
            <person name="Glavina del Rio T."/>
            <person name="Tice H."/>
            <person name="Bruce D."/>
            <person name="Goodwin L."/>
            <person name="Pitluck S."/>
            <person name="Larimer F."/>
            <person name="Land M.L."/>
            <person name="Hauser L."/>
            <person name="Hemme C.L."/>
        </authorList>
    </citation>
    <scope>NUCLEOTIDE SEQUENCE [LARGE SCALE GENOMIC DNA]</scope>
    <source>
        <strain evidence="3 4">P7</strain>
    </source>
</reference>
<comment type="caution">
    <text evidence="3">The sequence shown here is derived from an EMBL/GenBank/DDBJ whole genome shotgun (WGS) entry which is preliminary data.</text>
</comment>
<keyword evidence="4" id="KW-1185">Reference proteome</keyword>
<dbReference type="OrthoDB" id="2814158at2"/>
<evidence type="ECO:0000313" key="3">
    <source>
        <dbReference type="EMBL" id="EET86291.1"/>
    </source>
</evidence>
<feature type="transmembrane region" description="Helical" evidence="1">
    <location>
        <begin position="93"/>
        <end position="120"/>
    </location>
</feature>
<feature type="domain" description="Dicarboxylate carrier MatC N-terminal" evidence="2">
    <location>
        <begin position="5"/>
        <end position="148"/>
    </location>
</feature>
<dbReference type="RefSeq" id="WP_007062118.1">
    <property type="nucleotide sequence ID" value="NZ_ACVI01000058.1"/>
</dbReference>
<name>C6PWR6_9CLOT</name>
<feature type="transmembrane region" description="Helical" evidence="1">
    <location>
        <begin position="215"/>
        <end position="232"/>
    </location>
</feature>
<dbReference type="Proteomes" id="UP000004198">
    <property type="component" value="Unassembled WGS sequence"/>
</dbReference>
<sequence>MNNGALLSLAFLVLAIVLGFVKKMNVGIVAIALAMVVGKLVGLSDTKIIAGFSSSLFVMLAGITFLFSIVQVNGTLELIAKKAVALAGKRTKLIPAVVYLVGFLIAAAGPGAVPAIPIVVMFSAPLAIILKISPIMLSAIGVIGTLAGRMTAITPEGILITSITSKQGITNVMTPALINATISTIILAILVYVYYKGYKTEGENPLKLSELPKFTKNQVITIIGVIIMIFSVTVLKYNVGLTSFLIAAVLLALKVADEKECIKAVPWGILLLVTGAGVLMNIVIVTGGIDLLAKTLAKFMTPTTSSFIMAITSGAMTWFSSTLGVVIPTLVPTVGTIAHTVGGGVSGTELTSAIVIASSVAGALSPGSTGGAMILAAYVANTDCSEAEQSKLFVELFIWSVVGMVLIALIALLGGYRVIG</sequence>
<feature type="transmembrane region" description="Helical" evidence="1">
    <location>
        <begin position="392"/>
        <end position="416"/>
    </location>
</feature>
<dbReference type="eggNOG" id="COG1055">
    <property type="taxonomic scope" value="Bacteria"/>
</dbReference>
<protein>
    <submittedName>
        <fullName evidence="3">Dicarboxylate carrier MatC domain protein</fullName>
    </submittedName>
</protein>
<evidence type="ECO:0000259" key="2">
    <source>
        <dbReference type="Pfam" id="PF07158"/>
    </source>
</evidence>
<dbReference type="PATRIC" id="fig|536227.13.peg.3031"/>
<feature type="transmembrane region" description="Helical" evidence="1">
    <location>
        <begin position="169"/>
        <end position="195"/>
    </location>
</feature>
<feature type="transmembrane region" description="Helical" evidence="1">
    <location>
        <begin position="305"/>
        <end position="330"/>
    </location>
</feature>
<dbReference type="STRING" id="536227.Ccar_14470"/>
<dbReference type="KEGG" id="cck:Ccar_14470"/>
<dbReference type="InterPro" id="IPR009827">
    <property type="entry name" value="MatC_N"/>
</dbReference>
<organism evidence="3 4">
    <name type="scientific">Clostridium carboxidivorans P7</name>
    <dbReference type="NCBI Taxonomy" id="536227"/>
    <lineage>
        <taxon>Bacteria</taxon>
        <taxon>Bacillati</taxon>
        <taxon>Bacillota</taxon>
        <taxon>Clostridia</taxon>
        <taxon>Eubacteriales</taxon>
        <taxon>Clostridiaceae</taxon>
        <taxon>Clostridium</taxon>
    </lineage>
</organism>
<dbReference type="Pfam" id="PF07158">
    <property type="entry name" value="MatC_N"/>
    <property type="match status" value="1"/>
</dbReference>
<keyword evidence="1" id="KW-0812">Transmembrane</keyword>
<keyword evidence="1" id="KW-1133">Transmembrane helix</keyword>
<proteinExistence type="predicted"/>
<dbReference type="EMBL" id="ACVI01000058">
    <property type="protein sequence ID" value="EET86291.1"/>
    <property type="molecule type" value="Genomic_DNA"/>
</dbReference>
<feature type="transmembrane region" description="Helical" evidence="1">
    <location>
        <begin position="48"/>
        <end position="72"/>
    </location>
</feature>
<gene>
    <name evidence="3" type="ORF">CcarbDRAFT_3233</name>
</gene>
<feature type="transmembrane region" description="Helical" evidence="1">
    <location>
        <begin position="126"/>
        <end position="148"/>
    </location>
</feature>